<dbReference type="InterPro" id="IPR005632">
    <property type="entry name" value="Chaperone_Skp"/>
</dbReference>
<evidence type="ECO:0000313" key="5">
    <source>
        <dbReference type="EMBL" id="QJR29624.1"/>
    </source>
</evidence>
<evidence type="ECO:0000256" key="1">
    <source>
        <dbReference type="ARBA" id="ARBA00022729"/>
    </source>
</evidence>
<dbReference type="EMBL" id="CP053084">
    <property type="protein sequence ID" value="QJR29624.1"/>
    <property type="molecule type" value="Genomic_DNA"/>
</dbReference>
<dbReference type="RefSeq" id="WP_105029115.1">
    <property type="nucleotide sequence ID" value="NZ_CP053084.1"/>
</dbReference>
<comment type="similarity">
    <text evidence="2">Belongs to the skp family.</text>
</comment>
<dbReference type="SMART" id="SM00935">
    <property type="entry name" value="OmpH"/>
    <property type="match status" value="1"/>
</dbReference>
<proteinExistence type="inferred from homology"/>
<dbReference type="SUPFAM" id="SSF111384">
    <property type="entry name" value="OmpH-like"/>
    <property type="match status" value="1"/>
</dbReference>
<dbReference type="PANTHER" id="PTHR35089">
    <property type="entry name" value="CHAPERONE PROTEIN SKP"/>
    <property type="match status" value="1"/>
</dbReference>
<dbReference type="PANTHER" id="PTHR35089:SF1">
    <property type="entry name" value="CHAPERONE PROTEIN SKP"/>
    <property type="match status" value="1"/>
</dbReference>
<feature type="signal peptide" evidence="4">
    <location>
        <begin position="1"/>
        <end position="29"/>
    </location>
</feature>
<reference evidence="5 6" key="1">
    <citation type="submission" date="2020-05" db="EMBL/GenBank/DDBJ databases">
        <title>Compete genome of Limnobacter sp. SAORIC-580.</title>
        <authorList>
            <person name="Song J."/>
            <person name="Cho J.-C."/>
        </authorList>
    </citation>
    <scope>NUCLEOTIDE SEQUENCE [LARGE SCALE GENOMIC DNA]</scope>
    <source>
        <strain evidence="5 6">SAORIC-580</strain>
    </source>
</reference>
<dbReference type="Gene3D" id="3.30.910.20">
    <property type="entry name" value="Skp domain"/>
    <property type="match status" value="1"/>
</dbReference>
<dbReference type="PIRSF" id="PIRSF002094">
    <property type="entry name" value="OMP26_Skp"/>
    <property type="match status" value="1"/>
</dbReference>
<gene>
    <name evidence="5" type="ORF">HKT17_07810</name>
</gene>
<feature type="coiled-coil region" evidence="3">
    <location>
        <begin position="52"/>
        <end position="83"/>
    </location>
</feature>
<dbReference type="Proteomes" id="UP000501130">
    <property type="component" value="Chromosome"/>
</dbReference>
<sequence length="173" mass="19915">MVLNSVKKLLIGSALSLAVVLPTMSHAQAATKIGFVNTERILRDSKFAVESQKKLERDFSKRQKELEDLATKVKAEATKLDKDAITLPEAEKVRRQRDLAEMDRDFQRKRREFEEDLAQRKNQVVGELVERANRVIRQIAEKENYDIIFQEAVYANKRIDITDQVLSSLDNAK</sequence>
<keyword evidence="3" id="KW-0175">Coiled coil</keyword>
<evidence type="ECO:0000313" key="6">
    <source>
        <dbReference type="Proteomes" id="UP000501130"/>
    </source>
</evidence>
<keyword evidence="6" id="KW-1185">Reference proteome</keyword>
<name>A0ABX6N5F6_9BURK</name>
<evidence type="ECO:0000256" key="4">
    <source>
        <dbReference type="SAM" id="SignalP"/>
    </source>
</evidence>
<evidence type="ECO:0000256" key="3">
    <source>
        <dbReference type="SAM" id="Coils"/>
    </source>
</evidence>
<dbReference type="Pfam" id="PF03938">
    <property type="entry name" value="OmpH"/>
    <property type="match status" value="1"/>
</dbReference>
<feature type="chain" id="PRO_5046640868" evidence="4">
    <location>
        <begin position="30"/>
        <end position="173"/>
    </location>
</feature>
<accession>A0ABX6N5F6</accession>
<dbReference type="InterPro" id="IPR024930">
    <property type="entry name" value="Skp_dom_sf"/>
</dbReference>
<evidence type="ECO:0000256" key="2">
    <source>
        <dbReference type="PIRNR" id="PIRNR002094"/>
    </source>
</evidence>
<protein>
    <submittedName>
        <fullName evidence="5">OmpH family outer membrane protein</fullName>
    </submittedName>
</protein>
<organism evidence="5 6">
    <name type="scientific">Limnobacter profundi</name>
    <dbReference type="NCBI Taxonomy" id="2732163"/>
    <lineage>
        <taxon>Bacteria</taxon>
        <taxon>Pseudomonadati</taxon>
        <taxon>Pseudomonadota</taxon>
        <taxon>Betaproteobacteria</taxon>
        <taxon>Burkholderiales</taxon>
        <taxon>Burkholderiaceae</taxon>
        <taxon>Limnobacter</taxon>
    </lineage>
</organism>
<keyword evidence="1 4" id="KW-0732">Signal</keyword>